<evidence type="ECO:0000256" key="4">
    <source>
        <dbReference type="ARBA" id="ARBA00022692"/>
    </source>
</evidence>
<dbReference type="Pfam" id="PF13632">
    <property type="entry name" value="Glyco_trans_2_3"/>
    <property type="match status" value="1"/>
</dbReference>
<dbReference type="AlphaFoldDB" id="A0A2I2F8S9"/>
<dbReference type="InterPro" id="IPR050321">
    <property type="entry name" value="Glycosyltr_2/OpgH_subfam"/>
</dbReference>
<proteinExistence type="predicted"/>
<feature type="region of interest" description="Disordered" evidence="7">
    <location>
        <begin position="390"/>
        <end position="417"/>
    </location>
</feature>
<evidence type="ECO:0000313" key="9">
    <source>
        <dbReference type="EMBL" id="PLB37015.1"/>
    </source>
</evidence>
<dbReference type="Gene3D" id="3.90.550.10">
    <property type="entry name" value="Spore Coat Polysaccharide Biosynthesis Protein SpsA, Chain A"/>
    <property type="match status" value="2"/>
</dbReference>
<feature type="compositionally biased region" description="Basic and acidic residues" evidence="7">
    <location>
        <begin position="406"/>
        <end position="417"/>
    </location>
</feature>
<dbReference type="STRING" id="41067.A0A2I2F8S9"/>
<dbReference type="PANTHER" id="PTHR43867:SF7">
    <property type="entry name" value="CELLULOSE SYNTHASE (EUROFUNG)"/>
    <property type="match status" value="1"/>
</dbReference>
<evidence type="ECO:0000259" key="8">
    <source>
        <dbReference type="Pfam" id="PF13632"/>
    </source>
</evidence>
<accession>A0A2I2F8S9</accession>
<reference evidence="9 10" key="1">
    <citation type="submission" date="2017-12" db="EMBL/GenBank/DDBJ databases">
        <authorList>
            <consortium name="DOE Joint Genome Institute"/>
            <person name="Haridas S."/>
            <person name="Kjaerbolling I."/>
            <person name="Vesth T.C."/>
            <person name="Frisvad J.C."/>
            <person name="Nybo J.L."/>
            <person name="Theobald S."/>
            <person name="Kuo A."/>
            <person name="Bowyer P."/>
            <person name="Matsuda Y."/>
            <person name="Mondo S."/>
            <person name="Lyhne E.K."/>
            <person name="Kogle M.E."/>
            <person name="Clum A."/>
            <person name="Lipzen A."/>
            <person name="Salamov A."/>
            <person name="Ngan C.Y."/>
            <person name="Daum C."/>
            <person name="Chiniquy J."/>
            <person name="Barry K."/>
            <person name="LaButti K."/>
            <person name="Simmons B.A."/>
            <person name="Magnuson J.K."/>
            <person name="Mortensen U.H."/>
            <person name="Larsen T.O."/>
            <person name="Grigoriev I.V."/>
            <person name="Baker S.E."/>
            <person name="Andersen M.R."/>
            <person name="Nordberg H.P."/>
            <person name="Cantor M.N."/>
            <person name="Hua S.X."/>
        </authorList>
    </citation>
    <scope>NUCLEOTIDE SEQUENCE [LARGE SCALE GENOMIC DNA]</scope>
    <source>
        <strain evidence="9 10">CBS 102.13</strain>
    </source>
</reference>
<dbReference type="PANTHER" id="PTHR43867">
    <property type="entry name" value="CELLULOSE SYNTHASE CATALYTIC SUBUNIT A [UDP-FORMING]"/>
    <property type="match status" value="1"/>
</dbReference>
<dbReference type="InterPro" id="IPR001173">
    <property type="entry name" value="Glyco_trans_2-like"/>
</dbReference>
<gene>
    <name evidence="9" type="ORF">BDW47DRAFT_118314</name>
</gene>
<evidence type="ECO:0000256" key="2">
    <source>
        <dbReference type="ARBA" id="ARBA00022676"/>
    </source>
</evidence>
<organism evidence="9 10">
    <name type="scientific">Aspergillus candidus</name>
    <dbReference type="NCBI Taxonomy" id="41067"/>
    <lineage>
        <taxon>Eukaryota</taxon>
        <taxon>Fungi</taxon>
        <taxon>Dikarya</taxon>
        <taxon>Ascomycota</taxon>
        <taxon>Pezizomycotina</taxon>
        <taxon>Eurotiomycetes</taxon>
        <taxon>Eurotiomycetidae</taxon>
        <taxon>Eurotiales</taxon>
        <taxon>Aspergillaceae</taxon>
        <taxon>Aspergillus</taxon>
        <taxon>Aspergillus subgen. Circumdati</taxon>
    </lineage>
</organism>
<sequence length="417" mass="45475">MSSTTNWKSDELPKRTHHPLLTRFALNNAGRTLKAALSMAAVYLFTRLVCLLLAKTNAESLQDPGWLYARAVHRPPIASPKKLRLNITNANQADLPTIDILIPCCGEADDIIIETVRTARAIHYPSSHARIVLLDDTNSPVLRTAIATLNLPNHRNIHYHTRGPKTNTTDFDKAGNLNHALSTLPKPAPSSPFTWYVQLLTPSLNAYGLAMATGSGFVVRRSALTTINGFSNLTSTEDIMLSCALHHADYHVLVLPEVIQYGLAPPSLKGYAFQQSRWASGLAAGLLALRDGPRNNLPDTLRPRIAFQGFRHLWSHFYRVVALLGVPLAVCSGKALVPGVAVRAQTVLACWVLALMWLLEGMRVAGAGFRVGVFAHFEGVWLAGGISQETSSPPYTSSSQNSHAETNLKAETKPNHP</sequence>
<name>A0A2I2F8S9_ASPCN</name>
<evidence type="ECO:0000313" key="10">
    <source>
        <dbReference type="Proteomes" id="UP000234585"/>
    </source>
</evidence>
<evidence type="ECO:0000256" key="1">
    <source>
        <dbReference type="ARBA" id="ARBA00004141"/>
    </source>
</evidence>
<keyword evidence="2" id="KW-0328">Glycosyltransferase</keyword>
<keyword evidence="4" id="KW-0812">Transmembrane</keyword>
<evidence type="ECO:0000256" key="5">
    <source>
        <dbReference type="ARBA" id="ARBA00022989"/>
    </source>
</evidence>
<dbReference type="SUPFAM" id="SSF53448">
    <property type="entry name" value="Nucleotide-diphospho-sugar transferases"/>
    <property type="match status" value="1"/>
</dbReference>
<evidence type="ECO:0000256" key="6">
    <source>
        <dbReference type="ARBA" id="ARBA00023136"/>
    </source>
</evidence>
<evidence type="ECO:0000256" key="7">
    <source>
        <dbReference type="SAM" id="MobiDB-lite"/>
    </source>
</evidence>
<dbReference type="GO" id="GO:0016757">
    <property type="term" value="F:glycosyltransferase activity"/>
    <property type="evidence" value="ECO:0007669"/>
    <property type="project" value="UniProtKB-KW"/>
</dbReference>
<dbReference type="OrthoDB" id="72851at2759"/>
<keyword evidence="10" id="KW-1185">Reference proteome</keyword>
<dbReference type="RefSeq" id="XP_024671027.1">
    <property type="nucleotide sequence ID" value="XM_024815192.1"/>
</dbReference>
<keyword evidence="5" id="KW-1133">Transmembrane helix</keyword>
<comment type="subcellular location">
    <subcellularLocation>
        <location evidence="1">Membrane</location>
        <topology evidence="1">Multi-pass membrane protein</topology>
    </subcellularLocation>
</comment>
<dbReference type="Proteomes" id="UP000234585">
    <property type="component" value="Unassembled WGS sequence"/>
</dbReference>
<evidence type="ECO:0000256" key="3">
    <source>
        <dbReference type="ARBA" id="ARBA00022679"/>
    </source>
</evidence>
<feature type="compositionally biased region" description="Low complexity" evidence="7">
    <location>
        <begin position="390"/>
        <end position="402"/>
    </location>
</feature>
<keyword evidence="6" id="KW-0472">Membrane</keyword>
<dbReference type="InterPro" id="IPR029044">
    <property type="entry name" value="Nucleotide-diphossugar_trans"/>
</dbReference>
<dbReference type="GO" id="GO:0016020">
    <property type="term" value="C:membrane"/>
    <property type="evidence" value="ECO:0007669"/>
    <property type="project" value="UniProtKB-SubCell"/>
</dbReference>
<dbReference type="GeneID" id="36522352"/>
<dbReference type="EMBL" id="KZ559146">
    <property type="protein sequence ID" value="PLB37015.1"/>
    <property type="molecule type" value="Genomic_DNA"/>
</dbReference>
<protein>
    <submittedName>
        <fullName evidence="9">Nucleotide-diphospho-sugar transferase</fullName>
    </submittedName>
</protein>
<keyword evidence="3 9" id="KW-0808">Transferase</keyword>
<feature type="domain" description="Glycosyltransferase 2-like" evidence="8">
    <location>
        <begin position="209"/>
        <end position="356"/>
    </location>
</feature>